<name>A0AA35WPF0_GEOBA</name>
<gene>
    <name evidence="1" type="ORF">GBAR_LOCUS12715</name>
</gene>
<sequence>MKHVGGVKERTAGIECHTVHSSRIGRLTLYDLAGHREFHNSHDTVIRSSISLGIFLFVINLRAILSDLKQTISYWVSFIQSQVYENSSSPVAKP</sequence>
<dbReference type="EMBL" id="CASHTH010001899">
    <property type="protein sequence ID" value="CAI8021432.1"/>
    <property type="molecule type" value="Genomic_DNA"/>
</dbReference>
<evidence type="ECO:0000313" key="1">
    <source>
        <dbReference type="EMBL" id="CAI8021432.1"/>
    </source>
</evidence>
<proteinExistence type="predicted"/>
<evidence type="ECO:0000313" key="2">
    <source>
        <dbReference type="Proteomes" id="UP001174909"/>
    </source>
</evidence>
<dbReference type="InterPro" id="IPR027417">
    <property type="entry name" value="P-loop_NTPase"/>
</dbReference>
<feature type="non-terminal residue" evidence="1">
    <location>
        <position position="94"/>
    </location>
</feature>
<dbReference type="Gene3D" id="3.40.50.300">
    <property type="entry name" value="P-loop containing nucleotide triphosphate hydrolases"/>
    <property type="match status" value="1"/>
</dbReference>
<dbReference type="AlphaFoldDB" id="A0AA35WPF0"/>
<dbReference type="Proteomes" id="UP001174909">
    <property type="component" value="Unassembled WGS sequence"/>
</dbReference>
<accession>A0AA35WPF0</accession>
<comment type="caution">
    <text evidence="1">The sequence shown here is derived from an EMBL/GenBank/DDBJ whole genome shotgun (WGS) entry which is preliminary data.</text>
</comment>
<protein>
    <submittedName>
        <fullName evidence="1">Uncharacterized protein</fullName>
    </submittedName>
</protein>
<reference evidence="1" key="1">
    <citation type="submission" date="2023-03" db="EMBL/GenBank/DDBJ databases">
        <authorList>
            <person name="Steffen K."/>
            <person name="Cardenas P."/>
        </authorList>
    </citation>
    <scope>NUCLEOTIDE SEQUENCE</scope>
</reference>
<organism evidence="1 2">
    <name type="scientific">Geodia barretti</name>
    <name type="common">Barrett's horny sponge</name>
    <dbReference type="NCBI Taxonomy" id="519541"/>
    <lineage>
        <taxon>Eukaryota</taxon>
        <taxon>Metazoa</taxon>
        <taxon>Porifera</taxon>
        <taxon>Demospongiae</taxon>
        <taxon>Heteroscleromorpha</taxon>
        <taxon>Tetractinellida</taxon>
        <taxon>Astrophorina</taxon>
        <taxon>Geodiidae</taxon>
        <taxon>Geodia</taxon>
    </lineage>
</organism>
<keyword evidence="2" id="KW-1185">Reference proteome</keyword>